<dbReference type="Proteomes" id="UP000830671">
    <property type="component" value="Chromosome 9"/>
</dbReference>
<sequence length="65" mass="7048">MNIASTTSLALTCSRASHDSWRHPLGRQLRVSAPLLRVSLEPCLASLREKFESGSRAGALSFTCC</sequence>
<dbReference type="EMBL" id="CP019481">
    <property type="protein sequence ID" value="UQC91497.1"/>
    <property type="molecule type" value="Genomic_DNA"/>
</dbReference>
<evidence type="ECO:0000313" key="1">
    <source>
        <dbReference type="EMBL" id="UQC91497.1"/>
    </source>
</evidence>
<name>A0A9Q8T9A4_9PEZI</name>
<gene>
    <name evidence="1" type="ORF">CLUP02_17032</name>
</gene>
<accession>A0A9Q8T9A4</accession>
<organism evidence="1 2">
    <name type="scientific">Colletotrichum lupini</name>
    <dbReference type="NCBI Taxonomy" id="145971"/>
    <lineage>
        <taxon>Eukaryota</taxon>
        <taxon>Fungi</taxon>
        <taxon>Dikarya</taxon>
        <taxon>Ascomycota</taxon>
        <taxon>Pezizomycotina</taxon>
        <taxon>Sordariomycetes</taxon>
        <taxon>Hypocreomycetidae</taxon>
        <taxon>Glomerellales</taxon>
        <taxon>Glomerellaceae</taxon>
        <taxon>Colletotrichum</taxon>
        <taxon>Colletotrichum acutatum species complex</taxon>
    </lineage>
</organism>
<reference evidence="1" key="1">
    <citation type="journal article" date="2021" name="Mol. Plant Microbe Interact.">
        <title>Complete Genome Sequence of the Plant-Pathogenic Fungus Colletotrichum lupini.</title>
        <authorList>
            <person name="Baroncelli R."/>
            <person name="Pensec F."/>
            <person name="Da Lio D."/>
            <person name="Boufleur T."/>
            <person name="Vicente I."/>
            <person name="Sarrocco S."/>
            <person name="Picot A."/>
            <person name="Baraldi E."/>
            <person name="Sukno S."/>
            <person name="Thon M."/>
            <person name="Le Floch G."/>
        </authorList>
    </citation>
    <scope>NUCLEOTIDE SEQUENCE</scope>
    <source>
        <strain evidence="1">IMI 504893</strain>
    </source>
</reference>
<protein>
    <submittedName>
        <fullName evidence="1">Uncharacterized protein</fullName>
    </submittedName>
</protein>
<dbReference type="GeneID" id="73350958"/>
<keyword evidence="2" id="KW-1185">Reference proteome</keyword>
<dbReference type="KEGG" id="clup:CLUP02_17032"/>
<evidence type="ECO:0000313" key="2">
    <source>
        <dbReference type="Proteomes" id="UP000830671"/>
    </source>
</evidence>
<dbReference type="RefSeq" id="XP_049153095.1">
    <property type="nucleotide sequence ID" value="XM_049295948.1"/>
</dbReference>
<proteinExistence type="predicted"/>
<dbReference type="AlphaFoldDB" id="A0A9Q8T9A4"/>